<dbReference type="EMBL" id="CP006566">
    <property type="protein sequence ID" value="AGP46869.1"/>
    <property type="molecule type" value="Genomic_DNA"/>
</dbReference>
<evidence type="ECO:0000313" key="3">
    <source>
        <dbReference type="Proteomes" id="UP000014900"/>
    </source>
</evidence>
<protein>
    <submittedName>
        <fullName evidence="2">Uncharacterized protein</fullName>
    </submittedName>
</protein>
<proteinExistence type="predicted"/>
<name>S4YQ22_SERPL</name>
<dbReference type="AlphaFoldDB" id="S4YQ22"/>
<feature type="signal peptide" evidence="1">
    <location>
        <begin position="1"/>
        <end position="18"/>
    </location>
</feature>
<dbReference type="KEGG" id="sry:M621_05815"/>
<organism evidence="2 3">
    <name type="scientific">Serratia plymuthica S13</name>
    <dbReference type="NCBI Taxonomy" id="1348660"/>
    <lineage>
        <taxon>Bacteria</taxon>
        <taxon>Pseudomonadati</taxon>
        <taxon>Pseudomonadota</taxon>
        <taxon>Gammaproteobacteria</taxon>
        <taxon>Enterobacterales</taxon>
        <taxon>Yersiniaceae</taxon>
        <taxon>Serratia</taxon>
    </lineage>
</organism>
<gene>
    <name evidence="2" type="ORF">M621_05815</name>
</gene>
<reference evidence="2 3" key="1">
    <citation type="journal article" date="2013" name="Genome Announc.">
        <title>Genome Sequence of Serratia plymuthica Strain S13, an Endophyte with Germination- and Plant-Growth-Promoting Activity from the Flower of Styrian Oil Pumpkin.</title>
        <authorList>
            <person name="Muller H."/>
            <person name="Furnkranz M."/>
            <person name="Grube M."/>
            <person name="Berg G."/>
        </authorList>
    </citation>
    <scope>NUCLEOTIDE SEQUENCE [LARGE SCALE GENOMIC DNA]</scope>
    <source>
        <strain evidence="2">S13</strain>
    </source>
</reference>
<dbReference type="RefSeq" id="WP_020438609.1">
    <property type="nucleotide sequence ID" value="NC_021659.1"/>
</dbReference>
<evidence type="ECO:0000313" key="2">
    <source>
        <dbReference type="EMBL" id="AGP46869.1"/>
    </source>
</evidence>
<sequence>MRKFVLLGLILLASTASAAPWKTIDNGESISDGKLTISQLNGHYKVKYPESANPRSASLLIDGELVYGNESYGFSGMHGDGVVKKLLSAREATVNYDDRYRTKTDHYGIDLDSLRTVIKELK</sequence>
<dbReference type="HOGENOM" id="CLU_2025145_0_0_6"/>
<dbReference type="Proteomes" id="UP000014900">
    <property type="component" value="Chromosome"/>
</dbReference>
<feature type="chain" id="PRO_5005711054" evidence="1">
    <location>
        <begin position="19"/>
        <end position="122"/>
    </location>
</feature>
<accession>S4YQ22</accession>
<evidence type="ECO:0000256" key="1">
    <source>
        <dbReference type="SAM" id="SignalP"/>
    </source>
</evidence>
<keyword evidence="1" id="KW-0732">Signal</keyword>